<organism evidence="2 3">
    <name type="scientific">Petrolisthes cinctipes</name>
    <name type="common">Flat porcelain crab</name>
    <dbReference type="NCBI Taxonomy" id="88211"/>
    <lineage>
        <taxon>Eukaryota</taxon>
        <taxon>Metazoa</taxon>
        <taxon>Ecdysozoa</taxon>
        <taxon>Arthropoda</taxon>
        <taxon>Crustacea</taxon>
        <taxon>Multicrustacea</taxon>
        <taxon>Malacostraca</taxon>
        <taxon>Eumalacostraca</taxon>
        <taxon>Eucarida</taxon>
        <taxon>Decapoda</taxon>
        <taxon>Pleocyemata</taxon>
        <taxon>Anomura</taxon>
        <taxon>Galatheoidea</taxon>
        <taxon>Porcellanidae</taxon>
        <taxon>Petrolisthes</taxon>
    </lineage>
</organism>
<evidence type="ECO:0000256" key="1">
    <source>
        <dbReference type="SAM" id="MobiDB-lite"/>
    </source>
</evidence>
<sequence length="86" mass="9129">MKAEVLCPVTTQSDGVEFGGFNQRKSEGECLVHLLTRTGVDQTSTRRKERRRGRKKGTGGGVAGEERGGVAGEEGGGVRGKGEEPR</sequence>
<dbReference type="EMBL" id="JAWQEG010002226">
    <property type="protein sequence ID" value="KAK3873400.1"/>
    <property type="molecule type" value="Genomic_DNA"/>
</dbReference>
<reference evidence="2" key="1">
    <citation type="submission" date="2023-10" db="EMBL/GenBank/DDBJ databases">
        <title>Genome assemblies of two species of porcelain crab, Petrolisthes cinctipes and Petrolisthes manimaculis (Anomura: Porcellanidae).</title>
        <authorList>
            <person name="Angst P."/>
        </authorList>
    </citation>
    <scope>NUCLEOTIDE SEQUENCE</scope>
    <source>
        <strain evidence="2">PB745_01</strain>
        <tissue evidence="2">Gill</tissue>
    </source>
</reference>
<evidence type="ECO:0000313" key="3">
    <source>
        <dbReference type="Proteomes" id="UP001286313"/>
    </source>
</evidence>
<feature type="region of interest" description="Disordered" evidence="1">
    <location>
        <begin position="40"/>
        <end position="86"/>
    </location>
</feature>
<comment type="caution">
    <text evidence="2">The sequence shown here is derived from an EMBL/GenBank/DDBJ whole genome shotgun (WGS) entry which is preliminary data.</text>
</comment>
<accession>A0AAE1KJL5</accession>
<keyword evidence="3" id="KW-1185">Reference proteome</keyword>
<protein>
    <submittedName>
        <fullName evidence="2">Uncharacterized protein</fullName>
    </submittedName>
</protein>
<dbReference type="Proteomes" id="UP001286313">
    <property type="component" value="Unassembled WGS sequence"/>
</dbReference>
<gene>
    <name evidence="2" type="ORF">Pcinc_021576</name>
</gene>
<feature type="compositionally biased region" description="Basic residues" evidence="1">
    <location>
        <begin position="45"/>
        <end position="57"/>
    </location>
</feature>
<evidence type="ECO:0000313" key="2">
    <source>
        <dbReference type="EMBL" id="KAK3873400.1"/>
    </source>
</evidence>
<name>A0AAE1KJL5_PETCI</name>
<proteinExistence type="predicted"/>
<feature type="compositionally biased region" description="Gly residues" evidence="1">
    <location>
        <begin position="58"/>
        <end position="79"/>
    </location>
</feature>
<dbReference type="AlphaFoldDB" id="A0AAE1KJL5"/>